<name>A0A8S2YZI7_9BILA</name>
<feature type="non-terminal residue" evidence="2">
    <location>
        <position position="60"/>
    </location>
</feature>
<protein>
    <submittedName>
        <fullName evidence="2">Uncharacterized protein</fullName>
    </submittedName>
</protein>
<dbReference type="Gene3D" id="2.40.30.10">
    <property type="entry name" value="Translation factors"/>
    <property type="match status" value="1"/>
</dbReference>
<gene>
    <name evidence="1" type="ORF">GIL414_LOCUS35802</name>
    <name evidence="2" type="ORF">GIL414_LOCUS38211</name>
</gene>
<reference evidence="2" key="1">
    <citation type="submission" date="2021-02" db="EMBL/GenBank/DDBJ databases">
        <authorList>
            <person name="Nowell W R."/>
        </authorList>
    </citation>
    <scope>NUCLEOTIDE SEQUENCE</scope>
</reference>
<proteinExistence type="predicted"/>
<evidence type="ECO:0000313" key="1">
    <source>
        <dbReference type="EMBL" id="CAF4525526.1"/>
    </source>
</evidence>
<evidence type="ECO:0000313" key="3">
    <source>
        <dbReference type="Proteomes" id="UP000681720"/>
    </source>
</evidence>
<dbReference type="EMBL" id="CAJOBJ010087201">
    <property type="protein sequence ID" value="CAF4525526.1"/>
    <property type="molecule type" value="Genomic_DNA"/>
</dbReference>
<dbReference type="EMBL" id="CAJOBJ010100258">
    <property type="protein sequence ID" value="CAF4584171.1"/>
    <property type="molecule type" value="Genomic_DNA"/>
</dbReference>
<sequence>MPVQVSGWKTLPAAGDEVFEVESENLANRIAAQRRAEEVAQKMEVDAVAVTKKHEEHLQK</sequence>
<feature type="non-terminal residue" evidence="2">
    <location>
        <position position="1"/>
    </location>
</feature>
<organism evidence="2 3">
    <name type="scientific">Rotaria magnacalcarata</name>
    <dbReference type="NCBI Taxonomy" id="392030"/>
    <lineage>
        <taxon>Eukaryota</taxon>
        <taxon>Metazoa</taxon>
        <taxon>Spiralia</taxon>
        <taxon>Gnathifera</taxon>
        <taxon>Rotifera</taxon>
        <taxon>Eurotatoria</taxon>
        <taxon>Bdelloidea</taxon>
        <taxon>Philodinida</taxon>
        <taxon>Philodinidae</taxon>
        <taxon>Rotaria</taxon>
    </lineage>
</organism>
<dbReference type="Proteomes" id="UP000681720">
    <property type="component" value="Unassembled WGS sequence"/>
</dbReference>
<dbReference type="AlphaFoldDB" id="A0A8S2YZI7"/>
<accession>A0A8S2YZI7</accession>
<comment type="caution">
    <text evidence="2">The sequence shown here is derived from an EMBL/GenBank/DDBJ whole genome shotgun (WGS) entry which is preliminary data.</text>
</comment>
<evidence type="ECO:0000313" key="2">
    <source>
        <dbReference type="EMBL" id="CAF4584171.1"/>
    </source>
</evidence>